<dbReference type="PANTHER" id="PTHR46797">
    <property type="entry name" value="HTH-TYPE TRANSCRIPTIONAL REGULATOR"/>
    <property type="match status" value="1"/>
</dbReference>
<dbReference type="Pfam" id="PF01381">
    <property type="entry name" value="HTH_3"/>
    <property type="match status" value="1"/>
</dbReference>
<dbReference type="STRING" id="1166018.FAES_4112"/>
<reference evidence="3 4" key="1">
    <citation type="journal article" date="2012" name="J. Bacteriol.">
        <title>Genome Sequence of Fibrella aestuarina BUZ 2T, a Filamentous Marine Bacterium.</title>
        <authorList>
            <person name="Filippini M."/>
            <person name="Qi W."/>
            <person name="Blom J."/>
            <person name="Goesmann A."/>
            <person name="Smits T.H."/>
            <person name="Bagheri H.C."/>
        </authorList>
    </citation>
    <scope>NUCLEOTIDE SEQUENCE [LARGE SCALE GENOMIC DNA]</scope>
    <source>
        <strain evidence="4">BUZ 2T</strain>
    </source>
</reference>
<evidence type="ECO:0000313" key="4">
    <source>
        <dbReference type="Proteomes" id="UP000011058"/>
    </source>
</evidence>
<dbReference type="AlphaFoldDB" id="I0KDA9"/>
<gene>
    <name evidence="3" type="ORF">FAES_4112</name>
</gene>
<name>I0KDA9_9BACT</name>
<keyword evidence="4" id="KW-1185">Reference proteome</keyword>
<dbReference type="GO" id="GO:0003677">
    <property type="term" value="F:DNA binding"/>
    <property type="evidence" value="ECO:0007669"/>
    <property type="project" value="UniProtKB-KW"/>
</dbReference>
<organism evidence="3 4">
    <name type="scientific">Fibrella aestuarina BUZ 2</name>
    <dbReference type="NCBI Taxonomy" id="1166018"/>
    <lineage>
        <taxon>Bacteria</taxon>
        <taxon>Pseudomonadati</taxon>
        <taxon>Bacteroidota</taxon>
        <taxon>Cytophagia</taxon>
        <taxon>Cytophagales</taxon>
        <taxon>Spirosomataceae</taxon>
        <taxon>Fibrella</taxon>
    </lineage>
</organism>
<dbReference type="HOGENOM" id="CLU_533901_0_0_10"/>
<evidence type="ECO:0000256" key="1">
    <source>
        <dbReference type="ARBA" id="ARBA00023125"/>
    </source>
</evidence>
<dbReference type="KEGG" id="fae:FAES_4112"/>
<evidence type="ECO:0000259" key="2">
    <source>
        <dbReference type="PROSITE" id="PS50943"/>
    </source>
</evidence>
<proteinExistence type="predicted"/>
<evidence type="ECO:0000313" key="3">
    <source>
        <dbReference type="EMBL" id="CCH02112.1"/>
    </source>
</evidence>
<dbReference type="eggNOG" id="COG3800">
    <property type="taxonomic scope" value="Bacteria"/>
</dbReference>
<feature type="domain" description="HTH cro/C1-type" evidence="2">
    <location>
        <begin position="28"/>
        <end position="82"/>
    </location>
</feature>
<dbReference type="Proteomes" id="UP000011058">
    <property type="component" value="Chromosome"/>
</dbReference>
<dbReference type="GO" id="GO:0005829">
    <property type="term" value="C:cytosol"/>
    <property type="evidence" value="ECO:0007669"/>
    <property type="project" value="TreeGrafter"/>
</dbReference>
<dbReference type="SMART" id="SM00530">
    <property type="entry name" value="HTH_XRE"/>
    <property type="match status" value="1"/>
</dbReference>
<protein>
    <submittedName>
        <fullName evidence="3">Transcriptional regulator, XRE family</fullName>
    </submittedName>
</protein>
<dbReference type="CDD" id="cd00093">
    <property type="entry name" value="HTH_XRE"/>
    <property type="match status" value="1"/>
</dbReference>
<sequence>MSVSLSPFNHPHVSLSSDHIRLLFGLKLRQLRLEKGISVSELAQRSGLAISYISEIEKGRKYPKADKISSLAGALDVDYDTLVSLKVSKKLAPIADLLRSKFLTEIPLELFGIDPSDLLELLAGAPDKVSAMIRTFMDIALSYNMSVERLYMTMLRSYQEINDNHFDDIEAEALRFLNEYVPGNQAVSVSLLTNLLKTRFNVNIALFDPAVQPELGSLRSVFRPESGTSARGTLHLNTTLSAAQQQYVMAREVGFQYLNLKNRPYTYSYVEVDSFEQVFNNYKASYFAGAVLIRRDVLVERLTELFAHDTWNNERFLHLIESFGATPERFFYRLSNVLPRDFGIDQLFFYRFNHTPGHTTFALTKEMHLSRQQGPRGMVDEHFCRRWVALTILQELGFMQMHKGFTGSLCQAQLSTYADTGNTFLIISVAHPHRTDRTDGSAAQNMSVSMCFAVNDTLRSKMKFLQKTPLSITERTVNEACERCGIFDCRERVAPPTVLQKKRQTEAMKASVSHLS</sequence>
<dbReference type="GO" id="GO:0003700">
    <property type="term" value="F:DNA-binding transcription factor activity"/>
    <property type="evidence" value="ECO:0007669"/>
    <property type="project" value="TreeGrafter"/>
</dbReference>
<dbReference type="PATRIC" id="fig|1166018.3.peg.1062"/>
<dbReference type="EMBL" id="HE796683">
    <property type="protein sequence ID" value="CCH02112.1"/>
    <property type="molecule type" value="Genomic_DNA"/>
</dbReference>
<dbReference type="InterPro" id="IPR010982">
    <property type="entry name" value="Lambda_DNA-bd_dom_sf"/>
</dbReference>
<keyword evidence="1" id="KW-0238">DNA-binding</keyword>
<dbReference type="PANTHER" id="PTHR46797:SF1">
    <property type="entry name" value="METHYLPHOSPHONATE SYNTHASE"/>
    <property type="match status" value="1"/>
</dbReference>
<dbReference type="SUPFAM" id="SSF47413">
    <property type="entry name" value="lambda repressor-like DNA-binding domains"/>
    <property type="match status" value="1"/>
</dbReference>
<dbReference type="InterPro" id="IPR001387">
    <property type="entry name" value="Cro/C1-type_HTH"/>
</dbReference>
<dbReference type="eggNOG" id="COG1396">
    <property type="taxonomic scope" value="Bacteria"/>
</dbReference>
<dbReference type="Gene3D" id="1.10.260.40">
    <property type="entry name" value="lambda repressor-like DNA-binding domains"/>
    <property type="match status" value="1"/>
</dbReference>
<accession>I0KDA9</accession>
<dbReference type="PROSITE" id="PS50943">
    <property type="entry name" value="HTH_CROC1"/>
    <property type="match status" value="1"/>
</dbReference>
<dbReference type="InterPro" id="IPR050807">
    <property type="entry name" value="TransReg_Diox_bact_type"/>
</dbReference>